<feature type="region of interest" description="Disordered" evidence="1">
    <location>
        <begin position="195"/>
        <end position="356"/>
    </location>
</feature>
<evidence type="ECO:0000313" key="3">
    <source>
        <dbReference type="Proteomes" id="UP000193467"/>
    </source>
</evidence>
<gene>
    <name evidence="2" type="ORF">BCR35DRAFT_329558</name>
</gene>
<protein>
    <recommendedName>
        <fullName evidence="4">Cyclin N-terminal domain-containing protein</fullName>
    </recommendedName>
</protein>
<name>A0A1Y2FYG1_9BASI</name>
<evidence type="ECO:0000256" key="1">
    <source>
        <dbReference type="SAM" id="MobiDB-lite"/>
    </source>
</evidence>
<dbReference type="GO" id="GO:0005634">
    <property type="term" value="C:nucleus"/>
    <property type="evidence" value="ECO:0007669"/>
    <property type="project" value="TreeGrafter"/>
</dbReference>
<dbReference type="CDD" id="cd20540">
    <property type="entry name" value="CYCLIN_CCNY_like"/>
    <property type="match status" value="1"/>
</dbReference>
<dbReference type="PANTHER" id="PTHR15615">
    <property type="match status" value="1"/>
</dbReference>
<dbReference type="EMBL" id="MCGR01000007">
    <property type="protein sequence ID" value="ORY89102.1"/>
    <property type="molecule type" value="Genomic_DNA"/>
</dbReference>
<accession>A0A1Y2FYG1</accession>
<feature type="compositionally biased region" description="Low complexity" evidence="1">
    <location>
        <begin position="308"/>
        <end position="319"/>
    </location>
</feature>
<dbReference type="GO" id="GO:0019901">
    <property type="term" value="F:protein kinase binding"/>
    <property type="evidence" value="ECO:0007669"/>
    <property type="project" value="InterPro"/>
</dbReference>
<dbReference type="PANTHER" id="PTHR15615:SF10">
    <property type="entry name" value="PHO85 CYCLIN-2-RELATED"/>
    <property type="match status" value="1"/>
</dbReference>
<dbReference type="GO" id="GO:0016538">
    <property type="term" value="F:cyclin-dependent protein serine/threonine kinase regulator activity"/>
    <property type="evidence" value="ECO:0007669"/>
    <property type="project" value="TreeGrafter"/>
</dbReference>
<dbReference type="Proteomes" id="UP000193467">
    <property type="component" value="Unassembled WGS sequence"/>
</dbReference>
<feature type="compositionally biased region" description="Low complexity" evidence="1">
    <location>
        <begin position="288"/>
        <end position="300"/>
    </location>
</feature>
<dbReference type="Gene3D" id="1.10.472.10">
    <property type="entry name" value="Cyclin-like"/>
    <property type="match status" value="1"/>
</dbReference>
<organism evidence="2 3">
    <name type="scientific">Leucosporidium creatinivorum</name>
    <dbReference type="NCBI Taxonomy" id="106004"/>
    <lineage>
        <taxon>Eukaryota</taxon>
        <taxon>Fungi</taxon>
        <taxon>Dikarya</taxon>
        <taxon>Basidiomycota</taxon>
        <taxon>Pucciniomycotina</taxon>
        <taxon>Microbotryomycetes</taxon>
        <taxon>Leucosporidiales</taxon>
        <taxon>Leucosporidium</taxon>
    </lineage>
</organism>
<dbReference type="STRING" id="106004.A0A1Y2FYG1"/>
<dbReference type="InParanoid" id="A0A1Y2FYG1"/>
<feature type="compositionally biased region" description="Pro residues" evidence="1">
    <location>
        <begin position="320"/>
        <end position="329"/>
    </location>
</feature>
<feature type="compositionally biased region" description="Pro residues" evidence="1">
    <location>
        <begin position="251"/>
        <end position="262"/>
    </location>
</feature>
<dbReference type="InterPro" id="IPR013922">
    <property type="entry name" value="Cyclin_PHO80-like"/>
</dbReference>
<feature type="compositionally biased region" description="Polar residues" evidence="1">
    <location>
        <begin position="268"/>
        <end position="278"/>
    </location>
</feature>
<dbReference type="AlphaFoldDB" id="A0A1Y2FYG1"/>
<evidence type="ECO:0008006" key="4">
    <source>
        <dbReference type="Google" id="ProtNLM"/>
    </source>
</evidence>
<reference evidence="2 3" key="1">
    <citation type="submission" date="2016-07" db="EMBL/GenBank/DDBJ databases">
        <title>Pervasive Adenine N6-methylation of Active Genes in Fungi.</title>
        <authorList>
            <consortium name="DOE Joint Genome Institute"/>
            <person name="Mondo S.J."/>
            <person name="Dannebaum R.O."/>
            <person name="Kuo R.C."/>
            <person name="Labutti K."/>
            <person name="Haridas S."/>
            <person name="Kuo A."/>
            <person name="Salamov A."/>
            <person name="Ahrendt S.R."/>
            <person name="Lipzen A."/>
            <person name="Sullivan W."/>
            <person name="Andreopoulos W.B."/>
            <person name="Clum A."/>
            <person name="Lindquist E."/>
            <person name="Daum C."/>
            <person name="Ramamoorthy G.K."/>
            <person name="Gryganskyi A."/>
            <person name="Culley D."/>
            <person name="Magnuson J.K."/>
            <person name="James T.Y."/>
            <person name="O'Malley M.A."/>
            <person name="Stajich J.E."/>
            <person name="Spatafora J.W."/>
            <person name="Visel A."/>
            <person name="Grigoriev I.V."/>
        </authorList>
    </citation>
    <scope>NUCLEOTIDE SEQUENCE [LARGE SCALE GENOMIC DNA]</scope>
    <source>
        <strain evidence="2 3">62-1032</strain>
    </source>
</reference>
<evidence type="ECO:0000313" key="2">
    <source>
        <dbReference type="EMBL" id="ORY89102.1"/>
    </source>
</evidence>
<dbReference type="OrthoDB" id="10250320at2759"/>
<comment type="caution">
    <text evidence="2">The sequence shown here is derived from an EMBL/GenBank/DDBJ whole genome shotgun (WGS) entry which is preliminary data.</text>
</comment>
<keyword evidence="3" id="KW-1185">Reference proteome</keyword>
<dbReference type="GO" id="GO:0000307">
    <property type="term" value="C:cyclin-dependent protein kinase holoenzyme complex"/>
    <property type="evidence" value="ECO:0007669"/>
    <property type="project" value="TreeGrafter"/>
</dbReference>
<sequence>MSTPRRPRPPPQHHPRLLELLAAPTPLAELSYLIGASLVDLLPIAVSSPSPSNASESSSPSCPSLPPIEQYIWEVARRVHRPTGLLLVVLVYINRLKKIIPRSATGNLHCTLHRVFFGTFALASKTLNGKLLLFLSWNVDLAKVSLIFDLPSIHRIERELLSLFGYKIGIGPEELTTQALIFLHVYPDVLLQRPKRDDEPELPLPPSKRRKTAARPPQDTSSPFVSPISLRRGVCSAWSDSSDESSNSPEPVHPPSPSPPTPTDSLSLDQATAPQSADISGLSDLDIFHTPRSTSFSPTPFLTPPPHLTASPSSSESPLRTPPSSPPPLSTSSRFSDEESYEKEEASPSRWVAGKGTIFAQVGKPNRGGTLKRKWQDDE</sequence>
<proteinExistence type="predicted"/>